<proteinExistence type="inferred from homology"/>
<dbReference type="InterPro" id="IPR057596">
    <property type="entry name" value="RDRP_core"/>
</dbReference>
<dbReference type="OrthoDB" id="10055769at2759"/>
<reference evidence="4 5" key="1">
    <citation type="submission" date="2019-02" db="EMBL/GenBank/DDBJ databases">
        <title>Genome sequencing of the rare red list fungi Bondarzewia mesenterica.</title>
        <authorList>
            <person name="Buettner E."/>
            <person name="Kellner H."/>
        </authorList>
    </citation>
    <scope>NUCLEOTIDE SEQUENCE [LARGE SCALE GENOMIC DNA]</scope>
    <source>
        <strain evidence="4 5">DSM 108281</strain>
    </source>
</reference>
<keyword evidence="1" id="KW-0694">RNA-binding</keyword>
<dbReference type="AlphaFoldDB" id="A0A4V3XFS2"/>
<sequence length="1222" mass="135371">MADDPYGFRAMIRKYGKDLAKRIRKSTPGSIMKVGVNVEQILTDSEMSATSTRPSSMYSAFSRTASHSSGFNSGSGSTSSAARRSSFDKSASKGPIPMNISPMPMSHRSVKFSAACARSQATASRLPKPLDIPNPFRPEGDSASRPTAFQPSSPPNTTPHSYVRTPPSPRSPSPKRQKSSMIERDTLPIGPTLASPLRIREPNPSTTTLDDILGTGPLQLDVRLIAHSDAVQREMDARKIAWGVQFEIARGVSCGDWKWEQVTTTKLDHLKGCNADAAPLVRRLLLDQPTSGNSGSMTASGDLALWQEYDREQEALYEGLGRGLGLMGAWKGVVDWFGGKIHQTVRITPTSSTTYSLRLEKPKISKSHRVARYLGSRHILEIKLPEMGKFDPNSQSRKMLLDKFVLCGRVYVPFDAKDGKVYAVETTENYGRRSDNSQGDDHRLSFQQFIQWYNSLSLNNKQPISKWAARFDLGLSTSTPVLQFSPENIIFIPDIYAPHDHTQEKVPAEKVMTDGCGWMNRAALILIAQRLCLSSRPSAVQGRVAGSKGMWTLHPTDHGSTAPPRIWIRDSQRKIELPTLSERAYVIFDLLAVARLTSPGHLSSQLILNMWHNGVPDEVFQRLLEKGLEEEVSPLMQWACPEAMPLLWSAVNKAGSVSGARMQRLAGASSRALGLGPRFEREADADDEPEGVDAESAFDYAANTLCRDGGSPPSLHETVLNLLQSGFRPQNCVYLRDELKLVITRAIESYIRKYRISVPQSAEAFIIPDPLGVLDEHQIHFKASREINDPITDVNVCTVTGPCIVSRNPSRIASDLQKVEAIIHPLLSEYVDVIVFSIKGERSLASYLGGGDYDGDTAMVTWDPSIVEPFRNSSFIPAPVDFINTNFDRQIETVEAFARRISNVSPDIAHREMIKVLLGGLTNSEIGRYSTFHDNAVYACGYTHPKAVRLAYMFTTCLDSGKSGLRLKEGVFKADSKAYGYPKARCMQSEEGEESSRMQDHNTPPLPRDSSLPKFILESLLDTGSDLKKRYLIKYEALDVQPTRQDKDLLQPWKDVQEAAATPFPDDAFNFVSQDLRQKIQDELHRVRKAEISRVENYILSIKAEWMTAVHPPSPSKTAPSPRKKKIRSQSVALVQDVVKKFADGLADVSWASEDVRASCAYTIASRLGDGKFPFSVAFRGLCHIKAQVAGITPITQQFTDAMTMQSSALRMLSKVRSGLED</sequence>
<evidence type="ECO:0000259" key="3">
    <source>
        <dbReference type="Pfam" id="PF05183"/>
    </source>
</evidence>
<keyword evidence="1" id="KW-0548">Nucleotidyltransferase</keyword>
<feature type="region of interest" description="Disordered" evidence="2">
    <location>
        <begin position="985"/>
        <end position="1010"/>
    </location>
</feature>
<evidence type="ECO:0000256" key="2">
    <source>
        <dbReference type="SAM" id="MobiDB-lite"/>
    </source>
</evidence>
<dbReference type="PANTHER" id="PTHR23079:SF14">
    <property type="entry name" value="RNA-DEPENDENT RNA POLYMERASE"/>
    <property type="match status" value="1"/>
</dbReference>
<evidence type="ECO:0000313" key="4">
    <source>
        <dbReference type="EMBL" id="THH18623.1"/>
    </source>
</evidence>
<dbReference type="PANTHER" id="PTHR23079">
    <property type="entry name" value="RNA-DEPENDENT RNA POLYMERASE"/>
    <property type="match status" value="1"/>
</dbReference>
<feature type="compositionally biased region" description="Low complexity" evidence="2">
    <location>
        <begin position="95"/>
        <end position="106"/>
    </location>
</feature>
<organism evidence="4 5">
    <name type="scientific">Bondarzewia mesenterica</name>
    <dbReference type="NCBI Taxonomy" id="1095465"/>
    <lineage>
        <taxon>Eukaryota</taxon>
        <taxon>Fungi</taxon>
        <taxon>Dikarya</taxon>
        <taxon>Basidiomycota</taxon>
        <taxon>Agaricomycotina</taxon>
        <taxon>Agaricomycetes</taxon>
        <taxon>Russulales</taxon>
        <taxon>Bondarzewiaceae</taxon>
        <taxon>Bondarzewia</taxon>
    </lineage>
</organism>
<gene>
    <name evidence="4" type="ORF">EW146_g2394</name>
</gene>
<dbReference type="GO" id="GO:0030422">
    <property type="term" value="P:siRNA processing"/>
    <property type="evidence" value="ECO:0007669"/>
    <property type="project" value="TreeGrafter"/>
</dbReference>
<dbReference type="GO" id="GO:0031380">
    <property type="term" value="C:nuclear RNA-directed RNA polymerase complex"/>
    <property type="evidence" value="ECO:0007669"/>
    <property type="project" value="TreeGrafter"/>
</dbReference>
<protein>
    <recommendedName>
        <fullName evidence="1">RNA-dependent RNA polymerase</fullName>
        <ecNumber evidence="1">2.7.7.48</ecNumber>
    </recommendedName>
</protein>
<keyword evidence="1" id="KW-0696">RNA-directed RNA polymerase</keyword>
<dbReference type="Pfam" id="PF05183">
    <property type="entry name" value="RdRP"/>
    <property type="match status" value="1"/>
</dbReference>
<dbReference type="EMBL" id="SGPL01000070">
    <property type="protein sequence ID" value="THH18623.1"/>
    <property type="molecule type" value="Genomic_DNA"/>
</dbReference>
<dbReference type="EC" id="2.7.7.48" evidence="1"/>
<dbReference type="GO" id="GO:0003968">
    <property type="term" value="F:RNA-directed RNA polymerase activity"/>
    <property type="evidence" value="ECO:0007669"/>
    <property type="project" value="UniProtKB-KW"/>
</dbReference>
<feature type="compositionally biased region" description="Polar residues" evidence="2">
    <location>
        <begin position="44"/>
        <end position="63"/>
    </location>
</feature>
<comment type="catalytic activity">
    <reaction evidence="1">
        <text>RNA(n) + a ribonucleoside 5'-triphosphate = RNA(n+1) + diphosphate</text>
        <dbReference type="Rhea" id="RHEA:21248"/>
        <dbReference type="Rhea" id="RHEA-COMP:14527"/>
        <dbReference type="Rhea" id="RHEA-COMP:17342"/>
        <dbReference type="ChEBI" id="CHEBI:33019"/>
        <dbReference type="ChEBI" id="CHEBI:61557"/>
        <dbReference type="ChEBI" id="CHEBI:140395"/>
        <dbReference type="EC" id="2.7.7.48"/>
    </reaction>
</comment>
<evidence type="ECO:0000256" key="1">
    <source>
        <dbReference type="RuleBase" id="RU363098"/>
    </source>
</evidence>
<evidence type="ECO:0000313" key="5">
    <source>
        <dbReference type="Proteomes" id="UP000310158"/>
    </source>
</evidence>
<keyword evidence="1" id="KW-0808">Transferase</keyword>
<feature type="domain" description="RDRP core" evidence="3">
    <location>
        <begin position="355"/>
        <end position="984"/>
    </location>
</feature>
<feature type="compositionally biased region" description="Low complexity" evidence="2">
    <location>
        <begin position="64"/>
        <end position="84"/>
    </location>
</feature>
<dbReference type="InterPro" id="IPR007855">
    <property type="entry name" value="RDRP"/>
</dbReference>
<name>A0A4V3XFS2_9AGAM</name>
<comment type="caution">
    <text evidence="4">The sequence shown here is derived from an EMBL/GenBank/DDBJ whole genome shotgun (WGS) entry which is preliminary data.</text>
</comment>
<accession>A0A4V3XFS2</accession>
<keyword evidence="5" id="KW-1185">Reference proteome</keyword>
<feature type="region of interest" description="Disordered" evidence="2">
    <location>
        <begin position="44"/>
        <end position="212"/>
    </location>
</feature>
<dbReference type="Proteomes" id="UP000310158">
    <property type="component" value="Unassembled WGS sequence"/>
</dbReference>
<comment type="similarity">
    <text evidence="1">Belongs to the RdRP family.</text>
</comment>
<dbReference type="GO" id="GO:0003723">
    <property type="term" value="F:RNA binding"/>
    <property type="evidence" value="ECO:0007669"/>
    <property type="project" value="UniProtKB-KW"/>
</dbReference>